<dbReference type="InterPro" id="IPR036513">
    <property type="entry name" value="STAS_dom_sf"/>
</dbReference>
<evidence type="ECO:0000259" key="1">
    <source>
        <dbReference type="PROSITE" id="PS50801"/>
    </source>
</evidence>
<dbReference type="PROSITE" id="PS50801">
    <property type="entry name" value="STAS"/>
    <property type="match status" value="1"/>
</dbReference>
<sequence>MITQSRSPVVGSAQQAVARFTTHQGRTGRLLSVAGKLAAANVDQLLDHVHRAMCCEWLVLDLTAVEFVDVASMNALHTINARCAHFDVKWSLVAGRAVSRLLRSCDRDGVLPVSESLTAALASVQKLPDWRATTHHVAGSR</sequence>
<comment type="caution">
    <text evidence="2">The sequence shown here is derived from an EMBL/GenBank/DDBJ whole genome shotgun (WGS) entry which is preliminary data.</text>
</comment>
<dbReference type="Pfam" id="PF01740">
    <property type="entry name" value="STAS"/>
    <property type="match status" value="1"/>
</dbReference>
<dbReference type="SUPFAM" id="SSF52091">
    <property type="entry name" value="SpoIIaa-like"/>
    <property type="match status" value="1"/>
</dbReference>
<dbReference type="EMBL" id="LGTW01000001">
    <property type="protein sequence ID" value="KWX26047.1"/>
    <property type="molecule type" value="Genomic_DNA"/>
</dbReference>
<gene>
    <name evidence="2" type="ORF">AFM11_02025</name>
</gene>
<keyword evidence="3" id="KW-1185">Reference proteome</keyword>
<feature type="domain" description="STAS" evidence="1">
    <location>
        <begin position="30"/>
        <end position="76"/>
    </location>
</feature>
<protein>
    <recommendedName>
        <fullName evidence="1">STAS domain-containing protein</fullName>
    </recommendedName>
</protein>
<dbReference type="STRING" id="59750.AWC31_34805"/>
<dbReference type="InterPro" id="IPR002645">
    <property type="entry name" value="STAS_dom"/>
</dbReference>
<dbReference type="PATRIC" id="fig|59750.3.peg.414"/>
<name>A0A132PV58_9MYCO</name>
<dbReference type="CDD" id="cd07043">
    <property type="entry name" value="STAS_anti-anti-sigma_factors"/>
    <property type="match status" value="1"/>
</dbReference>
<evidence type="ECO:0000313" key="3">
    <source>
        <dbReference type="Proteomes" id="UP000070612"/>
    </source>
</evidence>
<proteinExistence type="predicted"/>
<dbReference type="Proteomes" id="UP000070612">
    <property type="component" value="Unassembled WGS sequence"/>
</dbReference>
<reference evidence="2 3" key="1">
    <citation type="submission" date="2015-07" db="EMBL/GenBank/DDBJ databases">
        <title>A draft genome sequence of Mycobacterium wolinskyi.</title>
        <authorList>
            <person name="de Man T.J."/>
            <person name="Perry K.A."/>
            <person name="Coulliette A.D."/>
            <person name="Jensen B."/>
            <person name="Toney N.C."/>
            <person name="Limbago B.M."/>
            <person name="Noble-Wang J."/>
        </authorList>
    </citation>
    <scope>NUCLEOTIDE SEQUENCE [LARGE SCALE GENOMIC DNA]</scope>
    <source>
        <strain evidence="2 3">CDC_01</strain>
    </source>
</reference>
<accession>A0A132PV58</accession>
<evidence type="ECO:0000313" key="2">
    <source>
        <dbReference type="EMBL" id="KWX26047.1"/>
    </source>
</evidence>
<organism evidence="2 3">
    <name type="scientific">Mycolicibacterium wolinskyi</name>
    <dbReference type="NCBI Taxonomy" id="59750"/>
    <lineage>
        <taxon>Bacteria</taxon>
        <taxon>Bacillati</taxon>
        <taxon>Actinomycetota</taxon>
        <taxon>Actinomycetes</taxon>
        <taxon>Mycobacteriales</taxon>
        <taxon>Mycobacteriaceae</taxon>
        <taxon>Mycolicibacterium</taxon>
    </lineage>
</organism>
<dbReference type="Gene3D" id="3.30.750.24">
    <property type="entry name" value="STAS domain"/>
    <property type="match status" value="1"/>
</dbReference>
<dbReference type="AlphaFoldDB" id="A0A132PV58"/>